<keyword evidence="4" id="KW-0902">Two-component regulatory system</keyword>
<evidence type="ECO:0000256" key="4">
    <source>
        <dbReference type="ARBA" id="ARBA00023012"/>
    </source>
</evidence>
<dbReference type="GO" id="GO:0000160">
    <property type="term" value="P:phosphorelay signal transduction system"/>
    <property type="evidence" value="ECO:0007669"/>
    <property type="project" value="UniProtKB-KW"/>
</dbReference>
<name>A0A1H8TB96_9GAMM</name>
<dbReference type="GO" id="GO:0005524">
    <property type="term" value="F:ATP binding"/>
    <property type="evidence" value="ECO:0007669"/>
    <property type="project" value="UniProtKB-KW"/>
</dbReference>
<dbReference type="InterPro" id="IPR002078">
    <property type="entry name" value="Sigma_54_int"/>
</dbReference>
<dbReference type="InterPro" id="IPR011006">
    <property type="entry name" value="CheY-like_superfamily"/>
</dbReference>
<evidence type="ECO:0000259" key="9">
    <source>
        <dbReference type="PROSITE" id="PS50110"/>
    </source>
</evidence>
<dbReference type="CDD" id="cd17550">
    <property type="entry name" value="REC_NtrX-like"/>
    <property type="match status" value="1"/>
</dbReference>
<evidence type="ECO:0000256" key="3">
    <source>
        <dbReference type="ARBA" id="ARBA00022840"/>
    </source>
</evidence>
<evidence type="ECO:0000313" key="11">
    <source>
        <dbReference type="Proteomes" id="UP000199657"/>
    </source>
</evidence>
<evidence type="ECO:0000256" key="7">
    <source>
        <dbReference type="PROSITE-ProRule" id="PRU00169"/>
    </source>
</evidence>
<dbReference type="FunFam" id="3.40.50.300:FF:000006">
    <property type="entry name" value="DNA-binding transcriptional regulator NtrC"/>
    <property type="match status" value="1"/>
</dbReference>
<dbReference type="Pfam" id="PF00158">
    <property type="entry name" value="Sigma54_activat"/>
    <property type="match status" value="1"/>
</dbReference>
<dbReference type="InterPro" id="IPR058031">
    <property type="entry name" value="AAA_lid_NorR"/>
</dbReference>
<dbReference type="Proteomes" id="UP000199657">
    <property type="component" value="Unassembled WGS sequence"/>
</dbReference>
<dbReference type="STRING" id="406100.SAMN04488052_10440"/>
<dbReference type="Gene3D" id="1.10.10.60">
    <property type="entry name" value="Homeodomain-like"/>
    <property type="match status" value="1"/>
</dbReference>
<evidence type="ECO:0000313" key="10">
    <source>
        <dbReference type="EMBL" id="SEO88370.1"/>
    </source>
</evidence>
<dbReference type="AlphaFoldDB" id="A0A1H8TB96"/>
<dbReference type="SMART" id="SM00382">
    <property type="entry name" value="AAA"/>
    <property type="match status" value="1"/>
</dbReference>
<keyword evidence="11" id="KW-1185">Reference proteome</keyword>
<keyword evidence="3" id="KW-0067">ATP-binding</keyword>
<evidence type="ECO:0000256" key="5">
    <source>
        <dbReference type="ARBA" id="ARBA00023015"/>
    </source>
</evidence>
<evidence type="ECO:0000256" key="1">
    <source>
        <dbReference type="ARBA" id="ARBA00022553"/>
    </source>
</evidence>
<dbReference type="InterPro" id="IPR001789">
    <property type="entry name" value="Sig_transdc_resp-reg_receiver"/>
</dbReference>
<dbReference type="EMBL" id="FOEG01000004">
    <property type="protein sequence ID" value="SEO88370.1"/>
    <property type="molecule type" value="Genomic_DNA"/>
</dbReference>
<dbReference type="InterPro" id="IPR025944">
    <property type="entry name" value="Sigma_54_int_dom_CS"/>
</dbReference>
<dbReference type="Gene3D" id="1.10.8.60">
    <property type="match status" value="1"/>
</dbReference>
<dbReference type="InterPro" id="IPR002197">
    <property type="entry name" value="HTH_Fis"/>
</dbReference>
<keyword evidence="2" id="KW-0547">Nucleotide-binding</keyword>
<evidence type="ECO:0000256" key="6">
    <source>
        <dbReference type="ARBA" id="ARBA00023163"/>
    </source>
</evidence>
<dbReference type="FunFam" id="3.40.50.2300:FF:000018">
    <property type="entry name" value="DNA-binding transcriptional regulator NtrC"/>
    <property type="match status" value="1"/>
</dbReference>
<evidence type="ECO:0000259" key="8">
    <source>
        <dbReference type="PROSITE" id="PS50045"/>
    </source>
</evidence>
<dbReference type="PANTHER" id="PTHR32071:SF17">
    <property type="entry name" value="TRANSCRIPTIONAL REGULATOR (NTRC FAMILY)"/>
    <property type="match status" value="1"/>
</dbReference>
<keyword evidence="6" id="KW-0804">Transcription</keyword>
<dbReference type="Gene3D" id="3.40.50.2300">
    <property type="match status" value="1"/>
</dbReference>
<feature type="domain" description="Sigma-54 factor interaction" evidence="8">
    <location>
        <begin position="142"/>
        <end position="366"/>
    </location>
</feature>
<reference evidence="10 11" key="1">
    <citation type="submission" date="2016-10" db="EMBL/GenBank/DDBJ databases">
        <authorList>
            <person name="de Groot N.N."/>
        </authorList>
    </citation>
    <scope>NUCLEOTIDE SEQUENCE [LARGE SCALE GENOMIC DNA]</scope>
    <source>
        <strain evidence="10 11">CGMCC 1.6291</strain>
    </source>
</reference>
<dbReference type="InterPro" id="IPR027417">
    <property type="entry name" value="P-loop_NTPase"/>
</dbReference>
<protein>
    <submittedName>
        <fullName evidence="10">DNA-binding transcriptional response regulator, NtrC family, contains REC, AAA-type ATPase, and a Fis-type DNA-binding domains</fullName>
    </submittedName>
</protein>
<dbReference type="SMART" id="SM00448">
    <property type="entry name" value="REC"/>
    <property type="match status" value="1"/>
</dbReference>
<keyword evidence="5" id="KW-0805">Transcription regulation</keyword>
<dbReference type="CDD" id="cd00009">
    <property type="entry name" value="AAA"/>
    <property type="match status" value="1"/>
</dbReference>
<dbReference type="Pfam" id="PF02954">
    <property type="entry name" value="HTH_8"/>
    <property type="match status" value="1"/>
</dbReference>
<dbReference type="SUPFAM" id="SSF46689">
    <property type="entry name" value="Homeodomain-like"/>
    <property type="match status" value="1"/>
</dbReference>
<dbReference type="Pfam" id="PF00072">
    <property type="entry name" value="Response_reg"/>
    <property type="match status" value="1"/>
</dbReference>
<dbReference type="PROSITE" id="PS00688">
    <property type="entry name" value="SIGMA54_INTERACT_3"/>
    <property type="match status" value="1"/>
</dbReference>
<feature type="modified residue" description="4-aspartylphosphate" evidence="7">
    <location>
        <position position="54"/>
    </location>
</feature>
<sequence length="452" mass="49964">MNASSILVVDDEPDIRSLVQEILEDEDYEVQSAADAAEARQALRTRRPDLILLDIWMPDTDGISLLKEWAESGGLPCPVVMMSGHGSVESAVEATRLGAYDFVEKPLSLAKLLLVVERALEADRLERENRGLRANSEGVDEPVGQSGLMQDLRAQARRIAGHNTWVLITGEAGSGKRNFARYLHQNSPRSTRPFVEVAAGSLTGGSAAAELFGSEQDGRVSYGRLEQANHGTLFIDEVADLDMGAQVRLLSALTGQKFHRVGGADPVAVDVRVLAATRTDLEAEVRAGNFREDLYYHLNVVPLRIPALREHPEDIPELLDFYLERFVSREKLPRRRFSDAALSRLRGHPWPGNVRELKNLVQRLLILGEGEEIGVDELDGAMGSGAGTPVDARAMPFDQPLREAREDFERMYLQHQLREAGGSVGELAKLAGMERTHLYRKLKALGIDPHDF</sequence>
<dbReference type="Pfam" id="PF25601">
    <property type="entry name" value="AAA_lid_14"/>
    <property type="match status" value="1"/>
</dbReference>
<dbReference type="PROSITE" id="PS50110">
    <property type="entry name" value="RESPONSE_REGULATORY"/>
    <property type="match status" value="1"/>
</dbReference>
<dbReference type="InterPro" id="IPR009057">
    <property type="entry name" value="Homeodomain-like_sf"/>
</dbReference>
<keyword evidence="10" id="KW-0238">DNA-binding</keyword>
<dbReference type="PROSITE" id="PS50045">
    <property type="entry name" value="SIGMA54_INTERACT_4"/>
    <property type="match status" value="1"/>
</dbReference>
<dbReference type="SUPFAM" id="SSF52172">
    <property type="entry name" value="CheY-like"/>
    <property type="match status" value="1"/>
</dbReference>
<dbReference type="SUPFAM" id="SSF52540">
    <property type="entry name" value="P-loop containing nucleoside triphosphate hydrolases"/>
    <property type="match status" value="1"/>
</dbReference>
<dbReference type="GO" id="GO:0043565">
    <property type="term" value="F:sequence-specific DNA binding"/>
    <property type="evidence" value="ECO:0007669"/>
    <property type="project" value="InterPro"/>
</dbReference>
<dbReference type="GO" id="GO:0006355">
    <property type="term" value="P:regulation of DNA-templated transcription"/>
    <property type="evidence" value="ECO:0007669"/>
    <property type="project" value="InterPro"/>
</dbReference>
<dbReference type="RefSeq" id="WP_091643099.1">
    <property type="nucleotide sequence ID" value="NZ_FOEG01000004.1"/>
</dbReference>
<proteinExistence type="predicted"/>
<dbReference type="Gene3D" id="3.40.50.300">
    <property type="entry name" value="P-loop containing nucleotide triphosphate hydrolases"/>
    <property type="match status" value="1"/>
</dbReference>
<keyword evidence="1 7" id="KW-0597">Phosphoprotein</keyword>
<dbReference type="PANTHER" id="PTHR32071">
    <property type="entry name" value="TRANSCRIPTIONAL REGULATORY PROTEIN"/>
    <property type="match status" value="1"/>
</dbReference>
<dbReference type="InterPro" id="IPR003593">
    <property type="entry name" value="AAA+_ATPase"/>
</dbReference>
<dbReference type="OrthoDB" id="9804019at2"/>
<evidence type="ECO:0000256" key="2">
    <source>
        <dbReference type="ARBA" id="ARBA00022741"/>
    </source>
</evidence>
<accession>A0A1H8TB96</accession>
<feature type="domain" description="Response regulatory" evidence="9">
    <location>
        <begin position="5"/>
        <end position="120"/>
    </location>
</feature>
<organism evidence="10 11">
    <name type="scientific">Aquisalimonas asiatica</name>
    <dbReference type="NCBI Taxonomy" id="406100"/>
    <lineage>
        <taxon>Bacteria</taxon>
        <taxon>Pseudomonadati</taxon>
        <taxon>Pseudomonadota</taxon>
        <taxon>Gammaproteobacteria</taxon>
        <taxon>Chromatiales</taxon>
        <taxon>Ectothiorhodospiraceae</taxon>
        <taxon>Aquisalimonas</taxon>
    </lineage>
</organism>
<gene>
    <name evidence="10" type="ORF">SAMN04488052_10440</name>
</gene>